<feature type="transmembrane region" description="Helical" evidence="1">
    <location>
        <begin position="112"/>
        <end position="132"/>
    </location>
</feature>
<feature type="transmembrane region" description="Helical" evidence="1">
    <location>
        <begin position="138"/>
        <end position="158"/>
    </location>
</feature>
<keyword evidence="1" id="KW-0812">Transmembrane</keyword>
<gene>
    <name evidence="3" type="ORF">QBC40DRAFT_317946</name>
</gene>
<evidence type="ECO:0000259" key="2">
    <source>
        <dbReference type="Pfam" id="PF20237"/>
    </source>
</evidence>
<name>A0AAN6XMU1_9PEZI</name>
<sequence length="179" mass="19457">MELTDEATLESVSQELNRYSTAVRNYRLFREDMHLFAHDSAFDEIVSNMAALHDLRAVQRTEPNNPNSKNGEKIDKLREKIDHAFVSAVRLTTSGITADSKAKAKKALASRLLMALGGAVALVGPMLVMVLHPTKLTSILTTSCCVIAAAVCLAVFMVDSQPKDVLACTAAWVSVNVCH</sequence>
<feature type="domain" description="DUF6594" evidence="2">
    <location>
        <begin position="18"/>
        <end position="177"/>
    </location>
</feature>
<organism evidence="3 4">
    <name type="scientific">Triangularia verruculosa</name>
    <dbReference type="NCBI Taxonomy" id="2587418"/>
    <lineage>
        <taxon>Eukaryota</taxon>
        <taxon>Fungi</taxon>
        <taxon>Dikarya</taxon>
        <taxon>Ascomycota</taxon>
        <taxon>Pezizomycotina</taxon>
        <taxon>Sordariomycetes</taxon>
        <taxon>Sordariomycetidae</taxon>
        <taxon>Sordariales</taxon>
        <taxon>Podosporaceae</taxon>
        <taxon>Triangularia</taxon>
    </lineage>
</organism>
<dbReference type="AlphaFoldDB" id="A0AAN6XMU1"/>
<comment type="caution">
    <text evidence="3">The sequence shown here is derived from an EMBL/GenBank/DDBJ whole genome shotgun (WGS) entry which is preliminary data.</text>
</comment>
<evidence type="ECO:0000313" key="3">
    <source>
        <dbReference type="EMBL" id="KAK4203295.1"/>
    </source>
</evidence>
<reference evidence="3" key="1">
    <citation type="journal article" date="2023" name="Mol. Phylogenet. Evol.">
        <title>Genome-scale phylogeny and comparative genomics of the fungal order Sordariales.</title>
        <authorList>
            <person name="Hensen N."/>
            <person name="Bonometti L."/>
            <person name="Westerberg I."/>
            <person name="Brannstrom I.O."/>
            <person name="Guillou S."/>
            <person name="Cros-Aarteil S."/>
            <person name="Calhoun S."/>
            <person name="Haridas S."/>
            <person name="Kuo A."/>
            <person name="Mondo S."/>
            <person name="Pangilinan J."/>
            <person name="Riley R."/>
            <person name="LaButti K."/>
            <person name="Andreopoulos B."/>
            <person name="Lipzen A."/>
            <person name="Chen C."/>
            <person name="Yan M."/>
            <person name="Daum C."/>
            <person name="Ng V."/>
            <person name="Clum A."/>
            <person name="Steindorff A."/>
            <person name="Ohm R.A."/>
            <person name="Martin F."/>
            <person name="Silar P."/>
            <person name="Natvig D.O."/>
            <person name="Lalanne C."/>
            <person name="Gautier V."/>
            <person name="Ament-Velasquez S.L."/>
            <person name="Kruys A."/>
            <person name="Hutchinson M.I."/>
            <person name="Powell A.J."/>
            <person name="Barry K."/>
            <person name="Miller A.N."/>
            <person name="Grigoriev I.V."/>
            <person name="Debuchy R."/>
            <person name="Gladieux P."/>
            <person name="Hiltunen Thoren M."/>
            <person name="Johannesson H."/>
        </authorList>
    </citation>
    <scope>NUCLEOTIDE SEQUENCE</scope>
    <source>
        <strain evidence="3">CBS 315.58</strain>
    </source>
</reference>
<evidence type="ECO:0000313" key="4">
    <source>
        <dbReference type="Proteomes" id="UP001303160"/>
    </source>
</evidence>
<accession>A0AAN6XMU1</accession>
<dbReference type="InterPro" id="IPR046529">
    <property type="entry name" value="DUF6594"/>
</dbReference>
<keyword evidence="1" id="KW-1133">Transmembrane helix</keyword>
<keyword evidence="1" id="KW-0472">Membrane</keyword>
<dbReference type="Pfam" id="PF20237">
    <property type="entry name" value="DUF6594"/>
    <property type="match status" value="1"/>
</dbReference>
<evidence type="ECO:0000256" key="1">
    <source>
        <dbReference type="SAM" id="Phobius"/>
    </source>
</evidence>
<protein>
    <recommendedName>
        <fullName evidence="2">DUF6594 domain-containing protein</fullName>
    </recommendedName>
</protein>
<reference evidence="3" key="2">
    <citation type="submission" date="2023-05" db="EMBL/GenBank/DDBJ databases">
        <authorList>
            <consortium name="Lawrence Berkeley National Laboratory"/>
            <person name="Steindorff A."/>
            <person name="Hensen N."/>
            <person name="Bonometti L."/>
            <person name="Westerberg I."/>
            <person name="Brannstrom I.O."/>
            <person name="Guillou S."/>
            <person name="Cros-Aarteil S."/>
            <person name="Calhoun S."/>
            <person name="Haridas S."/>
            <person name="Kuo A."/>
            <person name="Mondo S."/>
            <person name="Pangilinan J."/>
            <person name="Riley R."/>
            <person name="Labutti K."/>
            <person name="Andreopoulos B."/>
            <person name="Lipzen A."/>
            <person name="Chen C."/>
            <person name="Yanf M."/>
            <person name="Daum C."/>
            <person name="Ng V."/>
            <person name="Clum A."/>
            <person name="Ohm R."/>
            <person name="Martin F."/>
            <person name="Silar P."/>
            <person name="Natvig D."/>
            <person name="Lalanne C."/>
            <person name="Gautier V."/>
            <person name="Ament-Velasquez S.L."/>
            <person name="Kruys A."/>
            <person name="Hutchinson M.I."/>
            <person name="Powell A.J."/>
            <person name="Barry K."/>
            <person name="Miller A.N."/>
            <person name="Grigoriev I.V."/>
            <person name="Debuchy R."/>
            <person name="Gladieux P."/>
            <person name="Thoren M.H."/>
            <person name="Johannesson H."/>
        </authorList>
    </citation>
    <scope>NUCLEOTIDE SEQUENCE</scope>
    <source>
        <strain evidence="3">CBS 315.58</strain>
    </source>
</reference>
<proteinExistence type="predicted"/>
<keyword evidence="4" id="KW-1185">Reference proteome</keyword>
<dbReference type="Proteomes" id="UP001303160">
    <property type="component" value="Unassembled WGS sequence"/>
</dbReference>
<dbReference type="EMBL" id="MU863890">
    <property type="protein sequence ID" value="KAK4203295.1"/>
    <property type="molecule type" value="Genomic_DNA"/>
</dbReference>